<evidence type="ECO:0000313" key="2">
    <source>
        <dbReference type="EMBL" id="CAK0805405.1"/>
    </source>
</evidence>
<dbReference type="Proteomes" id="UP001189429">
    <property type="component" value="Unassembled WGS sequence"/>
</dbReference>
<keyword evidence="3" id="KW-1185">Reference proteome</keyword>
<evidence type="ECO:0000256" key="1">
    <source>
        <dbReference type="SAM" id="MobiDB-lite"/>
    </source>
</evidence>
<evidence type="ECO:0000313" key="3">
    <source>
        <dbReference type="Proteomes" id="UP001189429"/>
    </source>
</evidence>
<sequence>MGALALSLSPSSCGRSAAGPLRSGTRAGAAKGAPRHPKVPPAFFAPFWSSRADEAADVASPSLRRHSAELQSGKHSGVRCMDSCSARVGTGQRSHPSFACLLIVPTSTQ</sequence>
<gene>
    <name evidence="2" type="ORF">PCOR1329_LOCUS11915</name>
</gene>
<name>A0ABN9QNB4_9DINO</name>
<organism evidence="2 3">
    <name type="scientific">Prorocentrum cordatum</name>
    <dbReference type="NCBI Taxonomy" id="2364126"/>
    <lineage>
        <taxon>Eukaryota</taxon>
        <taxon>Sar</taxon>
        <taxon>Alveolata</taxon>
        <taxon>Dinophyceae</taxon>
        <taxon>Prorocentrales</taxon>
        <taxon>Prorocentraceae</taxon>
        <taxon>Prorocentrum</taxon>
    </lineage>
</organism>
<dbReference type="EMBL" id="CAUYUJ010003448">
    <property type="protein sequence ID" value="CAK0805405.1"/>
    <property type="molecule type" value="Genomic_DNA"/>
</dbReference>
<comment type="caution">
    <text evidence="2">The sequence shown here is derived from an EMBL/GenBank/DDBJ whole genome shotgun (WGS) entry which is preliminary data.</text>
</comment>
<evidence type="ECO:0008006" key="4">
    <source>
        <dbReference type="Google" id="ProtNLM"/>
    </source>
</evidence>
<feature type="region of interest" description="Disordered" evidence="1">
    <location>
        <begin position="1"/>
        <end position="39"/>
    </location>
</feature>
<accession>A0ABN9QNB4</accession>
<protein>
    <recommendedName>
        <fullName evidence="4">Secreted protein</fullName>
    </recommendedName>
</protein>
<reference evidence="2" key="1">
    <citation type="submission" date="2023-10" db="EMBL/GenBank/DDBJ databases">
        <authorList>
            <person name="Chen Y."/>
            <person name="Shah S."/>
            <person name="Dougan E. K."/>
            <person name="Thang M."/>
            <person name="Chan C."/>
        </authorList>
    </citation>
    <scope>NUCLEOTIDE SEQUENCE [LARGE SCALE GENOMIC DNA]</scope>
</reference>
<proteinExistence type="predicted"/>